<reference evidence="2 3" key="1">
    <citation type="submission" date="2020-08" db="EMBL/GenBank/DDBJ databases">
        <title>Paraeoetvoesia sp. YC-7-48 draft genome sequence.</title>
        <authorList>
            <person name="Yao L."/>
        </authorList>
    </citation>
    <scope>NUCLEOTIDE SEQUENCE [LARGE SCALE GENOMIC DNA]</scope>
    <source>
        <strain evidence="3">YC-7-48</strain>
    </source>
</reference>
<dbReference type="Proteomes" id="UP000545386">
    <property type="component" value="Unassembled WGS sequence"/>
</dbReference>
<dbReference type="AlphaFoldDB" id="A0A842HJV4"/>
<name>A0A842HJV4_9BURK</name>
<keyword evidence="3" id="KW-1185">Reference proteome</keyword>
<protein>
    <submittedName>
        <fullName evidence="2">KTSC domain-containing protein</fullName>
    </submittedName>
</protein>
<dbReference type="RefSeq" id="WP_185778422.1">
    <property type="nucleotide sequence ID" value="NZ_JACJUU010000001.1"/>
</dbReference>
<comment type="caution">
    <text evidence="2">The sequence shown here is derived from an EMBL/GenBank/DDBJ whole genome shotgun (WGS) entry which is preliminary data.</text>
</comment>
<dbReference type="InterPro" id="IPR025309">
    <property type="entry name" value="KTSC_dom"/>
</dbReference>
<dbReference type="EMBL" id="JACJUU010000001">
    <property type="protein sequence ID" value="MBC2768587.1"/>
    <property type="molecule type" value="Genomic_DNA"/>
</dbReference>
<dbReference type="Pfam" id="PF13619">
    <property type="entry name" value="KTSC"/>
    <property type="match status" value="1"/>
</dbReference>
<evidence type="ECO:0000259" key="1">
    <source>
        <dbReference type="Pfam" id="PF13619"/>
    </source>
</evidence>
<evidence type="ECO:0000313" key="3">
    <source>
        <dbReference type="Proteomes" id="UP000545386"/>
    </source>
</evidence>
<accession>A0A842HJV4</accession>
<proteinExistence type="predicted"/>
<organism evidence="2 3">
    <name type="scientific">Pusillimonas minor</name>
    <dbReference type="NCBI Taxonomy" id="2697024"/>
    <lineage>
        <taxon>Bacteria</taxon>
        <taxon>Pseudomonadati</taxon>
        <taxon>Pseudomonadota</taxon>
        <taxon>Betaproteobacteria</taxon>
        <taxon>Burkholderiales</taxon>
        <taxon>Alcaligenaceae</taxon>
        <taxon>Pusillimonas</taxon>
    </lineage>
</organism>
<sequence length="105" mass="11479">MDTNITAKPIIAMDSVESSQVAAIGHDPETNTLAIRFPENRKGVSSVYHYANFTAEQFDAFKNAESKGSHFGKFIKRNVEQFPYENVTALYADVGTSADATGTEV</sequence>
<feature type="domain" description="KTSC" evidence="1">
    <location>
        <begin position="17"/>
        <end position="77"/>
    </location>
</feature>
<gene>
    <name evidence="2" type="ORF">GTU67_01495</name>
</gene>
<evidence type="ECO:0000313" key="2">
    <source>
        <dbReference type="EMBL" id="MBC2768587.1"/>
    </source>
</evidence>